<evidence type="ECO:0000256" key="1">
    <source>
        <dbReference type="SAM" id="SignalP"/>
    </source>
</evidence>
<accession>A0A074YR91</accession>
<feature type="chain" id="PRO_5001704687" description="Secreted protein" evidence="1">
    <location>
        <begin position="24"/>
        <end position="122"/>
    </location>
</feature>
<evidence type="ECO:0008006" key="4">
    <source>
        <dbReference type="Google" id="ProtNLM"/>
    </source>
</evidence>
<evidence type="ECO:0000313" key="2">
    <source>
        <dbReference type="EMBL" id="KER00196.1"/>
    </source>
</evidence>
<dbReference type="RefSeq" id="XP_013348690.1">
    <property type="nucleotide sequence ID" value="XM_013493236.1"/>
</dbReference>
<keyword evidence="1" id="KW-0732">Signal</keyword>
<proteinExistence type="predicted"/>
<protein>
    <recommendedName>
        <fullName evidence="4">Secreted protein</fullName>
    </recommendedName>
</protein>
<dbReference type="InParanoid" id="A0A074YR91"/>
<feature type="signal peptide" evidence="1">
    <location>
        <begin position="1"/>
        <end position="23"/>
    </location>
</feature>
<keyword evidence="3" id="KW-1185">Reference proteome</keyword>
<dbReference type="GeneID" id="25365062"/>
<dbReference type="EMBL" id="KL584749">
    <property type="protein sequence ID" value="KER00196.1"/>
    <property type="molecule type" value="Genomic_DNA"/>
</dbReference>
<dbReference type="HOGENOM" id="CLU_2026258_0_0_1"/>
<name>A0A074YR91_AURSE</name>
<reference evidence="2 3" key="1">
    <citation type="journal article" date="2014" name="BMC Genomics">
        <title>Genome sequencing of four Aureobasidium pullulans varieties: biotechnological potential, stress tolerance, and description of new species.</title>
        <authorList>
            <person name="Gostin Ar C."/>
            <person name="Ohm R.A."/>
            <person name="Kogej T."/>
            <person name="Sonjak S."/>
            <person name="Turk M."/>
            <person name="Zajc J."/>
            <person name="Zalar P."/>
            <person name="Grube M."/>
            <person name="Sun H."/>
            <person name="Han J."/>
            <person name="Sharma A."/>
            <person name="Chiniquy J."/>
            <person name="Ngan C.Y."/>
            <person name="Lipzen A."/>
            <person name="Barry K."/>
            <person name="Grigoriev I.V."/>
            <person name="Gunde-Cimerman N."/>
        </authorList>
    </citation>
    <scope>NUCLEOTIDE SEQUENCE [LARGE SCALE GENOMIC DNA]</scope>
    <source>
        <strain evidence="2 3">EXF-2481</strain>
    </source>
</reference>
<dbReference type="Proteomes" id="UP000030641">
    <property type="component" value="Unassembled WGS sequence"/>
</dbReference>
<gene>
    <name evidence="2" type="ORF">AUEXF2481DRAFT_34392</name>
</gene>
<sequence>MGLVGNSNWALLLSLSALNRCSASSLVRARLQYSRVWASSANAEILIRQSTISLSNIQGSSLEHLIHAFRLLSLVWQTQLAAHSVNEHRTQPEPHLLISGAGSGYRTLPSQFKKVRVVSTAT</sequence>
<dbReference type="AlphaFoldDB" id="A0A074YR91"/>
<organism evidence="2 3">
    <name type="scientific">Aureobasidium subglaciale (strain EXF-2481)</name>
    <name type="common">Aureobasidium pullulans var. subglaciale</name>
    <dbReference type="NCBI Taxonomy" id="1043005"/>
    <lineage>
        <taxon>Eukaryota</taxon>
        <taxon>Fungi</taxon>
        <taxon>Dikarya</taxon>
        <taxon>Ascomycota</taxon>
        <taxon>Pezizomycotina</taxon>
        <taxon>Dothideomycetes</taxon>
        <taxon>Dothideomycetidae</taxon>
        <taxon>Dothideales</taxon>
        <taxon>Saccotheciaceae</taxon>
        <taxon>Aureobasidium</taxon>
    </lineage>
</organism>
<evidence type="ECO:0000313" key="3">
    <source>
        <dbReference type="Proteomes" id="UP000030641"/>
    </source>
</evidence>